<keyword evidence="6 9" id="KW-0472">Membrane</keyword>
<evidence type="ECO:0000256" key="9">
    <source>
        <dbReference type="SAM" id="Phobius"/>
    </source>
</evidence>
<evidence type="ECO:0000313" key="12">
    <source>
        <dbReference type="Proteomes" id="UP000501346"/>
    </source>
</evidence>
<protein>
    <submittedName>
        <fullName evidence="11">Ribosome-binding protein mdm38</fullName>
    </submittedName>
</protein>
<dbReference type="PANTHER" id="PTHR14009">
    <property type="entry name" value="LEUCINE ZIPPER-EF-HAND CONTAINING TRANSMEMBRANE PROTEIN"/>
    <property type="match status" value="1"/>
</dbReference>
<keyword evidence="4 9" id="KW-1133">Transmembrane helix</keyword>
<comment type="subcellular location">
    <subcellularLocation>
        <location evidence="1">Mitochondrion inner membrane</location>
        <topology evidence="1">Single-pass membrane protein</topology>
    </subcellularLocation>
</comment>
<evidence type="ECO:0000256" key="5">
    <source>
        <dbReference type="ARBA" id="ARBA00023128"/>
    </source>
</evidence>
<keyword evidence="2 9" id="KW-0812">Transmembrane</keyword>
<dbReference type="OrthoDB" id="275278at2759"/>
<sequence>MLNFASRTSCVARRQASLHLIKFQGPRLIASTAPMCHWPSGAQELQPYCYSSLRFYSSEKTKTAVKPAASTSTDAPVKPKETLMVKVKHALKHYVNGTKLLGYELKVSTKLLVKFAQGYELSRRERNQLKRTMGDVFRLVPFSAFLIIPFAELFLPFALKLFPNLLPSTYESGKDKQAKRNKLIEIRKKTSEFLHETLEESNLITYNTIENAEKKQKFLNFFQKLYSAKEGKIMSFQHDEISAIAQMFKNDSVLDNLSRPQLAAMSKFMSLRPFGNDNMLRYQIRSKLKDIMNDDKIIDYEGVQSLSQEELYQACVSRGMKAYGASKEDLTDNLKVWLELRLRQKIPSVLMVLSSTFTFGGLPKENYSKAFSPLAEKKETKSKYDDLLDLYYDGILQVLSSIPDPVYNVAKLDVSESKSSSAETEAETEAEKQAAEKKAKEEGEEEAVKPKETAIPNKDTTSKDATLVTTSPAVAPKLVKINEKEETTMTEAQAEEKQETAAADSAETAETSEKKTSDDNEFKLNVLKEQEELIKKEEEEAKQRASREHVPDDINLDEEEEAKSVPPIPADQAAKTSVVKKD</sequence>
<evidence type="ECO:0000256" key="8">
    <source>
        <dbReference type="SAM" id="MobiDB-lite"/>
    </source>
</evidence>
<dbReference type="GO" id="GO:0043022">
    <property type="term" value="F:ribosome binding"/>
    <property type="evidence" value="ECO:0007669"/>
    <property type="project" value="InterPro"/>
</dbReference>
<dbReference type="AlphaFoldDB" id="A0A6C1EFW1"/>
<feature type="region of interest" description="Disordered" evidence="8">
    <location>
        <begin position="416"/>
        <end position="582"/>
    </location>
</feature>
<dbReference type="Pfam" id="PF07766">
    <property type="entry name" value="LETM1_RBD"/>
    <property type="match status" value="1"/>
</dbReference>
<evidence type="ECO:0000256" key="3">
    <source>
        <dbReference type="ARBA" id="ARBA00022792"/>
    </source>
</evidence>
<dbReference type="PROSITE" id="PS51758">
    <property type="entry name" value="LETM1_RBD"/>
    <property type="match status" value="1"/>
</dbReference>
<evidence type="ECO:0000259" key="10">
    <source>
        <dbReference type="PROSITE" id="PS51758"/>
    </source>
</evidence>
<dbReference type="InterPro" id="IPR033122">
    <property type="entry name" value="LETM1-like_RBD"/>
</dbReference>
<accession>A0A6C1EFW1</accession>
<name>A0A6C1EFW1_SACPS</name>
<dbReference type="InterPro" id="IPR044202">
    <property type="entry name" value="LETM1/MDM38-like"/>
</dbReference>
<dbReference type="GO" id="GO:0030003">
    <property type="term" value="P:intracellular monoatomic cation homeostasis"/>
    <property type="evidence" value="ECO:0007669"/>
    <property type="project" value="TreeGrafter"/>
</dbReference>
<gene>
    <name evidence="11" type="primary">MDM38_2</name>
    <name evidence="11" type="ORF">GRS66_010655</name>
</gene>
<evidence type="ECO:0000256" key="4">
    <source>
        <dbReference type="ARBA" id="ARBA00022989"/>
    </source>
</evidence>
<feature type="compositionally biased region" description="Basic and acidic residues" evidence="8">
    <location>
        <begin position="511"/>
        <end position="552"/>
    </location>
</feature>
<keyword evidence="3" id="KW-0999">Mitochondrion inner membrane</keyword>
<feature type="compositionally biased region" description="Polar residues" evidence="8">
    <location>
        <begin position="463"/>
        <end position="472"/>
    </location>
</feature>
<feature type="transmembrane region" description="Helical" evidence="9">
    <location>
        <begin position="136"/>
        <end position="159"/>
    </location>
</feature>
<feature type="domain" description="Letm1 RBD" evidence="10">
    <location>
        <begin position="182"/>
        <end position="404"/>
    </location>
</feature>
<dbReference type="GO" id="GO:0005743">
    <property type="term" value="C:mitochondrial inner membrane"/>
    <property type="evidence" value="ECO:0007669"/>
    <property type="project" value="UniProtKB-SubCell"/>
</dbReference>
<dbReference type="Proteomes" id="UP000501346">
    <property type="component" value="Chromosome SeXV-SeVIII"/>
</dbReference>
<dbReference type="PANTHER" id="PTHR14009:SF1">
    <property type="entry name" value="MITOCHONDRIAL PROTON_CALCIUM EXCHANGER PROTEIN"/>
    <property type="match status" value="1"/>
</dbReference>
<evidence type="ECO:0000313" key="11">
    <source>
        <dbReference type="EMBL" id="QID87959.1"/>
    </source>
</evidence>
<feature type="compositionally biased region" description="Low complexity" evidence="8">
    <location>
        <begin position="500"/>
        <end position="509"/>
    </location>
</feature>
<reference evidence="11 12" key="1">
    <citation type="journal article" date="2019" name="BMC Genomics">
        <title>Chromosome level assembly and comparative genome analysis confirm lager-brewing yeasts originated from a single hybridization.</title>
        <authorList>
            <person name="Salazar A.N."/>
            <person name="Gorter de Vries A.R."/>
            <person name="van den Broek M."/>
            <person name="Brouwers N."/>
            <person name="de la Torre Cortes P."/>
            <person name="Kuijpers N.G.A."/>
            <person name="Daran J.G."/>
            <person name="Abeel T."/>
        </authorList>
    </citation>
    <scope>NUCLEOTIDE SEQUENCE [LARGE SCALE GENOMIC DNA]</scope>
    <source>
        <strain evidence="11 12">CBS 1483</strain>
    </source>
</reference>
<evidence type="ECO:0000256" key="2">
    <source>
        <dbReference type="ARBA" id="ARBA00022692"/>
    </source>
</evidence>
<keyword evidence="5 7" id="KW-0496">Mitochondrion</keyword>
<evidence type="ECO:0000256" key="7">
    <source>
        <dbReference type="PROSITE-ProRule" id="PRU01094"/>
    </source>
</evidence>
<feature type="compositionally biased region" description="Basic and acidic residues" evidence="8">
    <location>
        <begin position="429"/>
        <end position="452"/>
    </location>
</feature>
<dbReference type="EMBL" id="CP049012">
    <property type="protein sequence ID" value="QID87959.1"/>
    <property type="molecule type" value="Genomic_DNA"/>
</dbReference>
<proteinExistence type="predicted"/>
<keyword evidence="12" id="KW-1185">Reference proteome</keyword>
<evidence type="ECO:0000256" key="1">
    <source>
        <dbReference type="ARBA" id="ARBA00004434"/>
    </source>
</evidence>
<organism evidence="11 12">
    <name type="scientific">Saccharomyces pastorianus</name>
    <name type="common">Lager yeast</name>
    <name type="synonym">Saccharomyces cerevisiae x Saccharomyces eubayanus</name>
    <dbReference type="NCBI Taxonomy" id="27292"/>
    <lineage>
        <taxon>Eukaryota</taxon>
        <taxon>Fungi</taxon>
        <taxon>Dikarya</taxon>
        <taxon>Ascomycota</taxon>
        <taxon>Saccharomycotina</taxon>
        <taxon>Saccharomycetes</taxon>
        <taxon>Saccharomycetales</taxon>
        <taxon>Saccharomycetaceae</taxon>
        <taxon>Saccharomyces</taxon>
    </lineage>
</organism>
<evidence type="ECO:0000256" key="6">
    <source>
        <dbReference type="ARBA" id="ARBA00023136"/>
    </source>
</evidence>